<protein>
    <submittedName>
        <fullName evidence="3">Sensor domain-containing protein</fullName>
    </submittedName>
</protein>
<organism evidence="3 4">
    <name type="scientific">Mycolicibacterium fluoranthenivorans</name>
    <dbReference type="NCBI Taxonomy" id="258505"/>
    <lineage>
        <taxon>Bacteria</taxon>
        <taxon>Bacillati</taxon>
        <taxon>Actinomycetota</taxon>
        <taxon>Actinomycetes</taxon>
        <taxon>Mycobacteriales</taxon>
        <taxon>Mycobacteriaceae</taxon>
        <taxon>Mycolicibacterium</taxon>
    </lineage>
</organism>
<evidence type="ECO:0000259" key="2">
    <source>
        <dbReference type="Pfam" id="PF14032"/>
    </source>
</evidence>
<evidence type="ECO:0000313" key="4">
    <source>
        <dbReference type="Proteomes" id="UP000515498"/>
    </source>
</evidence>
<proteinExistence type="predicted"/>
<evidence type="ECO:0000313" key="3">
    <source>
        <dbReference type="EMBL" id="QNJ96563.1"/>
    </source>
</evidence>
<evidence type="ECO:0000256" key="1">
    <source>
        <dbReference type="SAM" id="MobiDB-lite"/>
    </source>
</evidence>
<dbReference type="Pfam" id="PF14032">
    <property type="entry name" value="PknH_C"/>
    <property type="match status" value="1"/>
</dbReference>
<dbReference type="RefSeq" id="WP_187099653.1">
    <property type="nucleotide sequence ID" value="NZ_CP059895.1"/>
</dbReference>
<dbReference type="AlphaFoldDB" id="A0A7G8PQE7"/>
<dbReference type="Gene3D" id="3.40.1000.70">
    <property type="entry name" value="PknH-like extracellular domain"/>
    <property type="match status" value="1"/>
</dbReference>
<dbReference type="PROSITE" id="PS51257">
    <property type="entry name" value="PROKAR_LIPOPROTEIN"/>
    <property type="match status" value="1"/>
</dbReference>
<keyword evidence="3" id="KW-0614">Plasmid</keyword>
<dbReference type="EMBL" id="CP059895">
    <property type="protein sequence ID" value="QNJ96563.1"/>
    <property type="molecule type" value="Genomic_DNA"/>
</dbReference>
<feature type="region of interest" description="Disordered" evidence="1">
    <location>
        <begin position="173"/>
        <end position="200"/>
    </location>
</feature>
<reference evidence="3 4" key="1">
    <citation type="submission" date="2020-07" db="EMBL/GenBank/DDBJ databases">
        <title>Draft genome sequence of four isobutane-metabolizing strains capable of cometabolically degrading diverse ether contaminants.</title>
        <authorList>
            <person name="Chen W."/>
            <person name="Faulkner N."/>
            <person name="Smith C."/>
            <person name="Hyman M."/>
        </authorList>
    </citation>
    <scope>NUCLEOTIDE SEQUENCE [LARGE SCALE GENOMIC DNA]</scope>
    <source>
        <strain evidence="3 4">2A</strain>
        <plasmid evidence="3 4">unnamed1</plasmid>
    </source>
</reference>
<dbReference type="KEGG" id="mflu:HZU40_34125"/>
<sequence>MTVRLVMGLLGAGLLVVGCSDSSGDSAPAPVTDTAPAVTSTSPPAPRLVSAAAAGDALLKRTELGQIIGDTDLRQNMSYTKPWESGQGVQPGDCAPRLLFSEAVAAAGYQAAVGDSNRCARGQSAAQMITVFVDRDQPARVVGDLGRMLGYCAEGESFSTTAGDVTQQWTAGPAASDALGPVSGETRAGGGAQRQQAPPRNCYHAVRVRANVVVESVVCGDGDSTGQAREVVDRITAKLPP</sequence>
<accession>A0A7G8PQE7</accession>
<geneLocation type="plasmid" evidence="3 4">
    <name>unnamed1</name>
</geneLocation>
<dbReference type="InterPro" id="IPR038232">
    <property type="entry name" value="PknH-like_Extracell_sf"/>
</dbReference>
<feature type="domain" description="PknH-like extracellular" evidence="2">
    <location>
        <begin position="49"/>
        <end position="238"/>
    </location>
</feature>
<gene>
    <name evidence="3" type="ORF">HZU40_34125</name>
</gene>
<name>A0A7G8PQE7_9MYCO</name>
<dbReference type="Proteomes" id="UP000515498">
    <property type="component" value="Plasmid unnamed1"/>
</dbReference>
<dbReference type="InterPro" id="IPR026954">
    <property type="entry name" value="PknH-like_Extracell"/>
</dbReference>